<feature type="domain" description="ABC transmembrane type-1" evidence="12">
    <location>
        <begin position="36"/>
        <end position="315"/>
    </location>
</feature>
<evidence type="ECO:0000256" key="6">
    <source>
        <dbReference type="ARBA" id="ARBA00022989"/>
    </source>
</evidence>
<evidence type="ECO:0000313" key="14">
    <source>
        <dbReference type="Proteomes" id="UP000007350"/>
    </source>
</evidence>
<dbReference type="InterPro" id="IPR003439">
    <property type="entry name" value="ABC_transporter-like_ATP-bd"/>
</dbReference>
<dbReference type="InterPro" id="IPR036640">
    <property type="entry name" value="ABC1_TM_sf"/>
</dbReference>
<keyword evidence="5" id="KW-0067">ATP-binding</keyword>
<evidence type="ECO:0000256" key="4">
    <source>
        <dbReference type="ARBA" id="ARBA00022741"/>
    </source>
</evidence>
<feature type="transmembrane region" description="Helical" evidence="10">
    <location>
        <begin position="260"/>
        <end position="281"/>
    </location>
</feature>
<dbReference type="PROSITE" id="PS50893">
    <property type="entry name" value="ABC_TRANSPORTER_2"/>
    <property type="match status" value="1"/>
</dbReference>
<dbReference type="SMART" id="SM00382">
    <property type="entry name" value="AAA"/>
    <property type="match status" value="1"/>
</dbReference>
<evidence type="ECO:0000256" key="3">
    <source>
        <dbReference type="ARBA" id="ARBA00022692"/>
    </source>
</evidence>
<dbReference type="PROSITE" id="PS50929">
    <property type="entry name" value="ABC_TM1F"/>
    <property type="match status" value="1"/>
</dbReference>
<evidence type="ECO:0000259" key="12">
    <source>
        <dbReference type="PROSITE" id="PS50929"/>
    </source>
</evidence>
<dbReference type="InterPro" id="IPR027417">
    <property type="entry name" value="P-loop_NTPase"/>
</dbReference>
<feature type="region of interest" description="Disordered" evidence="9">
    <location>
        <begin position="350"/>
        <end position="379"/>
    </location>
</feature>
<evidence type="ECO:0000256" key="8">
    <source>
        <dbReference type="ARBA" id="ARBA00023180"/>
    </source>
</evidence>
<feature type="transmembrane region" description="Helical" evidence="10">
    <location>
        <begin position="69"/>
        <end position="88"/>
    </location>
</feature>
<feature type="transmembrane region" description="Helical" evidence="10">
    <location>
        <begin position="146"/>
        <end position="165"/>
    </location>
</feature>
<feature type="transmembrane region" description="Helical" evidence="10">
    <location>
        <begin position="171"/>
        <end position="191"/>
    </location>
</feature>
<accession>K2NKB1</accession>
<evidence type="ECO:0000256" key="10">
    <source>
        <dbReference type="SAM" id="Phobius"/>
    </source>
</evidence>
<dbReference type="GO" id="GO:0005524">
    <property type="term" value="F:ATP binding"/>
    <property type="evidence" value="ECO:0007669"/>
    <property type="project" value="UniProtKB-KW"/>
</dbReference>
<dbReference type="Gene3D" id="1.20.1560.10">
    <property type="entry name" value="ABC transporter type 1, transmembrane domain"/>
    <property type="match status" value="1"/>
</dbReference>
<dbReference type="GO" id="GO:0016887">
    <property type="term" value="F:ATP hydrolysis activity"/>
    <property type="evidence" value="ECO:0007669"/>
    <property type="project" value="InterPro"/>
</dbReference>
<keyword evidence="7 10" id="KW-0472">Membrane</keyword>
<evidence type="ECO:0000256" key="7">
    <source>
        <dbReference type="ARBA" id="ARBA00023136"/>
    </source>
</evidence>
<name>K2NKB1_TRYCR</name>
<evidence type="ECO:0000256" key="1">
    <source>
        <dbReference type="ARBA" id="ARBA00004141"/>
    </source>
</evidence>
<dbReference type="SUPFAM" id="SSF52540">
    <property type="entry name" value="P-loop containing nucleoside triphosphate hydrolases"/>
    <property type="match status" value="1"/>
</dbReference>
<dbReference type="InterPro" id="IPR003593">
    <property type="entry name" value="AAA+_ATPase"/>
</dbReference>
<comment type="caution">
    <text evidence="13">The sequence shown here is derived from an EMBL/GenBank/DDBJ whole genome shotgun (WGS) entry which is preliminary data.</text>
</comment>
<evidence type="ECO:0000313" key="13">
    <source>
        <dbReference type="EMBL" id="EKF38159.1"/>
    </source>
</evidence>
<proteinExistence type="predicted"/>
<evidence type="ECO:0000256" key="5">
    <source>
        <dbReference type="ARBA" id="ARBA00022840"/>
    </source>
</evidence>
<dbReference type="Gene3D" id="3.40.50.300">
    <property type="entry name" value="P-loop containing nucleotide triphosphate hydrolases"/>
    <property type="match status" value="1"/>
</dbReference>
<dbReference type="PANTHER" id="PTHR24223">
    <property type="entry name" value="ATP-BINDING CASSETTE SUB-FAMILY C"/>
    <property type="match status" value="1"/>
</dbReference>
<keyword evidence="6 10" id="KW-1133">Transmembrane helix</keyword>
<dbReference type="Proteomes" id="UP000007350">
    <property type="component" value="Unassembled WGS sequence"/>
</dbReference>
<evidence type="ECO:0000259" key="11">
    <source>
        <dbReference type="PROSITE" id="PS50893"/>
    </source>
</evidence>
<organism evidence="13 14">
    <name type="scientific">Trypanosoma cruzi marinkellei</name>
    <dbReference type="NCBI Taxonomy" id="85056"/>
    <lineage>
        <taxon>Eukaryota</taxon>
        <taxon>Discoba</taxon>
        <taxon>Euglenozoa</taxon>
        <taxon>Kinetoplastea</taxon>
        <taxon>Metakinetoplastina</taxon>
        <taxon>Trypanosomatida</taxon>
        <taxon>Trypanosomatidae</taxon>
        <taxon>Trypanosoma</taxon>
        <taxon>Schizotrypanum</taxon>
    </lineage>
</organism>
<evidence type="ECO:0000256" key="9">
    <source>
        <dbReference type="SAM" id="MobiDB-lite"/>
    </source>
</evidence>
<keyword evidence="2" id="KW-0813">Transport</keyword>
<dbReference type="PANTHER" id="PTHR24223:SF273">
    <property type="entry name" value="MULTIDRUG RESISTANCE PROTEIN E"/>
    <property type="match status" value="1"/>
</dbReference>
<dbReference type="Pfam" id="PF00664">
    <property type="entry name" value="ABC_membrane"/>
    <property type="match status" value="1"/>
</dbReference>
<dbReference type="PROSITE" id="PS00211">
    <property type="entry name" value="ABC_TRANSPORTER_1"/>
    <property type="match status" value="1"/>
</dbReference>
<dbReference type="InterPro" id="IPR011527">
    <property type="entry name" value="ABC1_TM_dom"/>
</dbReference>
<dbReference type="GO" id="GO:0140359">
    <property type="term" value="F:ABC-type transporter activity"/>
    <property type="evidence" value="ECO:0007669"/>
    <property type="project" value="InterPro"/>
</dbReference>
<dbReference type="GO" id="GO:0016020">
    <property type="term" value="C:membrane"/>
    <property type="evidence" value="ECO:0007669"/>
    <property type="project" value="UniProtKB-SubCell"/>
</dbReference>
<keyword evidence="8" id="KW-0325">Glycoprotein</keyword>
<keyword evidence="3 10" id="KW-0812">Transmembrane</keyword>
<comment type="subcellular location">
    <subcellularLocation>
        <location evidence="1">Membrane</location>
        <topology evidence="1">Multi-pass membrane protein</topology>
    </subcellularLocation>
</comment>
<dbReference type="AlphaFoldDB" id="K2NKB1"/>
<dbReference type="FunFam" id="3.40.50.300:FF:000630">
    <property type="entry name" value="ATP-binding cassette (ABC) transporter, putative"/>
    <property type="match status" value="1"/>
</dbReference>
<sequence>MDGKLMTDEEKAVGAVSLSTYVKYVETCGGVTLCGLVFFLFILTEFILVSPSLWLSFWSVRRFELEPKTYLLLYVAFVAASALCSPLRNTSAYAVLRIGSSRLHSQLLRSVAVAPISFFDTTPLGRVMNRFSKDMSTIDSNLQSSVIFFCQSMLSVISSIVVMAISQYFVLIAIIPCLLVYYRLMVFYNSANREMRRIANRSNSPVFSVLGEMLSGQWTIAAYDRTSAFMAKALRRIDTVYACSYMQTVCECWLAVRIEILSNVVLTSVALVGVLLVMLQFGHVDVGLLALSLTMAVTINSQLKYVVNQAASVEADMNCVERVQHYTSNIEHEDLMEEIDEAIRALEKHDKKRKERKEDLTTPVGISHDDDDDDDDTSTATVSVPLLEESHATDASPDFSFSPAGNNNNENGDRRGNVVAGSLEFRNVTMRYRAGLPHVLCGLTFTIPAGQKVGVIGRTGSGKSSLLLTLLRVVDIEDGQIVLSGRPIRSYSLRTLRQLFSMIPQDPLLFNGKVRENLDPLNVCSDAQVREAIRLVGMEDRLAAETDPLQCPVEEGGANFSVGQRQLLCMARTLLRRGCSFILMDEATANVDPTLDKQIQHVITHVFAGHTVITIAHRLHTLATYDVILMMEEGRVVEMGSPYDLVRSADTRFAQMVRSLGESAMQEFIASTLAPTR</sequence>
<feature type="domain" description="ABC transporter" evidence="11">
    <location>
        <begin position="423"/>
        <end position="658"/>
    </location>
</feature>
<reference evidence="13 14" key="1">
    <citation type="journal article" date="2012" name="BMC Genomics">
        <title>Comparative genomic analysis of human infective Trypanosoma cruzi lineages with the bat-restricted subspecies T. cruzi marinkellei.</title>
        <authorList>
            <person name="Franzen O."/>
            <person name="Talavera-Lopez C."/>
            <person name="Ochaya S."/>
            <person name="Butler C.E."/>
            <person name="Messenger L.A."/>
            <person name="Lewis M.D."/>
            <person name="Llewellyn M.S."/>
            <person name="Marinkelle C.J."/>
            <person name="Tyler K.M."/>
            <person name="Miles M.A."/>
            <person name="Andersson B."/>
        </authorList>
    </citation>
    <scope>NUCLEOTIDE SEQUENCE [LARGE SCALE GENOMIC DNA]</scope>
    <source>
        <strain evidence="13 14">B7</strain>
    </source>
</reference>
<feature type="region of interest" description="Disordered" evidence="9">
    <location>
        <begin position="392"/>
        <end position="416"/>
    </location>
</feature>
<dbReference type="InterPro" id="IPR050173">
    <property type="entry name" value="ABC_transporter_C-like"/>
</dbReference>
<dbReference type="OrthoDB" id="6500128at2759"/>
<gene>
    <name evidence="13" type="ORF">MOQ_001635</name>
</gene>
<dbReference type="InterPro" id="IPR017871">
    <property type="entry name" value="ABC_transporter-like_CS"/>
</dbReference>
<evidence type="ECO:0000256" key="2">
    <source>
        <dbReference type="ARBA" id="ARBA00022448"/>
    </source>
</evidence>
<keyword evidence="4" id="KW-0547">Nucleotide-binding</keyword>
<feature type="transmembrane region" description="Helical" evidence="10">
    <location>
        <begin position="30"/>
        <end position="57"/>
    </location>
</feature>
<keyword evidence="14" id="KW-1185">Reference proteome</keyword>
<dbReference type="Pfam" id="PF00005">
    <property type="entry name" value="ABC_tran"/>
    <property type="match status" value="1"/>
</dbReference>
<dbReference type="EMBL" id="AHKC01007337">
    <property type="protein sequence ID" value="EKF38159.1"/>
    <property type="molecule type" value="Genomic_DNA"/>
</dbReference>
<dbReference type="InterPro" id="IPR044726">
    <property type="entry name" value="ABCC_6TM_D2"/>
</dbReference>
<dbReference type="SUPFAM" id="SSF90123">
    <property type="entry name" value="ABC transporter transmembrane region"/>
    <property type="match status" value="1"/>
</dbReference>
<dbReference type="CDD" id="cd18580">
    <property type="entry name" value="ABC_6TM_ABCC_D2"/>
    <property type="match status" value="1"/>
</dbReference>
<dbReference type="CDD" id="cd03244">
    <property type="entry name" value="ABCC_MRP_domain2"/>
    <property type="match status" value="1"/>
</dbReference>
<dbReference type="FunFam" id="1.20.1560.10:FF:000010">
    <property type="entry name" value="Multidrug resistance-associated ABC transporter"/>
    <property type="match status" value="1"/>
</dbReference>
<protein>
    <submittedName>
        <fullName evidence="13">Multidrug resistance-associated protein, putative</fullName>
    </submittedName>
</protein>